<dbReference type="Pfam" id="PF26607">
    <property type="entry name" value="DUF8189"/>
    <property type="match status" value="1"/>
</dbReference>
<organism evidence="4 5">
    <name type="scientific">Streptomyces broussonetiae</name>
    <dbReference type="NCBI Taxonomy" id="2686304"/>
    <lineage>
        <taxon>Bacteria</taxon>
        <taxon>Bacillati</taxon>
        <taxon>Actinomycetota</taxon>
        <taxon>Actinomycetes</taxon>
        <taxon>Kitasatosporales</taxon>
        <taxon>Streptomycetaceae</taxon>
        <taxon>Streptomyces</taxon>
    </lineage>
</organism>
<dbReference type="Pfam" id="PF14587">
    <property type="entry name" value="Glyco_hydr_30_2"/>
    <property type="match status" value="1"/>
</dbReference>
<reference evidence="4 5" key="1">
    <citation type="submission" date="2019-12" db="EMBL/GenBank/DDBJ databases">
        <title>Streptomyces sp. strain T44 isolated from rhizosphere soil of Broussonetia papyrifera.</title>
        <authorList>
            <person name="Mo P."/>
        </authorList>
    </citation>
    <scope>NUCLEOTIDE SEQUENCE [LARGE SCALE GENOMIC DNA]</scope>
    <source>
        <strain evidence="4 5">T44</strain>
    </source>
</reference>
<dbReference type="InterPro" id="IPR017853">
    <property type="entry name" value="GH"/>
</dbReference>
<dbReference type="InterPro" id="IPR058502">
    <property type="entry name" value="PLL-like_beta-prop"/>
</dbReference>
<feature type="signal peptide" evidence="1">
    <location>
        <begin position="1"/>
        <end position="32"/>
    </location>
</feature>
<dbReference type="InterPro" id="IPR039743">
    <property type="entry name" value="6GAL/EXGAL"/>
</dbReference>
<dbReference type="SUPFAM" id="SSF51445">
    <property type="entry name" value="(Trans)glycosidases"/>
    <property type="match status" value="1"/>
</dbReference>
<dbReference type="PANTHER" id="PTHR42767">
    <property type="entry name" value="ENDO-BETA-1,6-GALACTANASE"/>
    <property type="match status" value="1"/>
</dbReference>
<protein>
    <submittedName>
        <fullName evidence="4">Uncharacterized protein</fullName>
    </submittedName>
</protein>
<name>A0A6I6MRI6_9ACTN</name>
<dbReference type="Gene3D" id="3.20.20.80">
    <property type="entry name" value="Glycosidases"/>
    <property type="match status" value="1"/>
</dbReference>
<dbReference type="KEGG" id="sbro:GQF42_00800"/>
<dbReference type="EMBL" id="CP047020">
    <property type="protein sequence ID" value="QHA02092.1"/>
    <property type="molecule type" value="Genomic_DNA"/>
</dbReference>
<dbReference type="Gene3D" id="2.60.40.1180">
    <property type="entry name" value="Golgi alpha-mannosidase II"/>
    <property type="match status" value="1"/>
</dbReference>
<dbReference type="Proteomes" id="UP000436138">
    <property type="component" value="Chromosome"/>
</dbReference>
<evidence type="ECO:0000313" key="5">
    <source>
        <dbReference type="Proteomes" id="UP000436138"/>
    </source>
</evidence>
<dbReference type="SUPFAM" id="SSF89372">
    <property type="entry name" value="Fucose-specific lectin"/>
    <property type="match status" value="2"/>
</dbReference>
<dbReference type="InterPro" id="IPR013780">
    <property type="entry name" value="Glyco_hydro_b"/>
</dbReference>
<dbReference type="AlphaFoldDB" id="A0A6I6MRI6"/>
<sequence length="823" mass="87432">MPGVLRRRVAKIVGAGLIASVGMTVPSPAADAAPPRAAEATTMVKVDPKRAYQNIEGWGSSLAWWAESTGGWSNSKDKNKLADKLFSLKDGLGLNVVRYDIGGSSVSDLCRRAQRTGAAVPTFEPLPGVYNWDADPNQVGMLKAAKARGANRFEAVAYSAPAWMTLDQCTSGGVLAGDNLNPLFYGAYTHYLATVVKHFHDTQGITFHTLDPFNEPVVTPWKFMGNQEGMNVSWPAQNAVLARLKRSLQQTGASAYTAISASDEQSVNGAVKDYQHYNAASRATVAQLNTHDYQDGQNGAALYDIGQRTGKPVWMSEWGSNGSLDGDAMNNALVLSSRINTNEQQMHPTAWSIWQAVDGGPKQPDDGTCNDLWGLVCTNIEPSGPGTAGITLPKRYYVMGNYSKFVRPGYRMIARSDPDTFSAYDAKSHTLVIVAANHGRSGKPVSYDLSGFAADGGVAIGHRTDVNENLAVQPTIPVASGRFADSLPPRSVTTYVVKATGSRPPSSIGKLAPLQMGQDMYVFGRAANGHAHADHWAQGVGWSGWQDLGGNLSSDVSAVQFGQQAQVFGVGVNGHAYGDVWDPGRGWSGWRDLGGDLVGNLSAARFGQQLQVFGVGIDGHAYGDVWDPGSGWSGWRSLGGQLSSDVAAVQFGAQMQVFGVGANGHAYGDVWDPGSGWSGWRDMGGWLSGDLSAVQFGQQMQLFGRAANGHAYGDVWDPGSGWSGWRDLGGDLVGNLSAARFGQQLQVFGVGIDGHAYGDVWDPGSGWSGWRSLGGQLSSDVAAVQFGAQMQVFGVGANGHAYGDVWDPDSGWSGWRDMGGQFG</sequence>
<gene>
    <name evidence="4" type="ORF">GQF42_00800</name>
</gene>
<dbReference type="SUPFAM" id="SSF51011">
    <property type="entry name" value="Glycosyl hydrolase domain"/>
    <property type="match status" value="1"/>
</dbReference>
<dbReference type="Gene3D" id="2.120.10.70">
    <property type="entry name" value="Fucose-specific lectin"/>
    <property type="match status" value="1"/>
</dbReference>
<evidence type="ECO:0000259" key="3">
    <source>
        <dbReference type="Pfam" id="PF26607"/>
    </source>
</evidence>
<evidence type="ECO:0000259" key="2">
    <source>
        <dbReference type="Pfam" id="PF14587"/>
    </source>
</evidence>
<dbReference type="GO" id="GO:0004553">
    <property type="term" value="F:hydrolase activity, hydrolyzing O-glycosyl compounds"/>
    <property type="evidence" value="ECO:0007669"/>
    <property type="project" value="InterPro"/>
</dbReference>
<accession>A0A6I6MRI6</accession>
<feature type="domain" description="PLL-like beta propeller" evidence="3">
    <location>
        <begin position="522"/>
        <end position="733"/>
    </location>
</feature>
<dbReference type="PANTHER" id="PTHR42767:SF1">
    <property type="entry name" value="ENDO-BETA-1,6-GALACTANASE-LIKE DOMAIN-CONTAINING PROTEIN"/>
    <property type="match status" value="1"/>
</dbReference>
<keyword evidence="1" id="KW-0732">Signal</keyword>
<feature type="domain" description="Endo-beta-1,6-galactanase-like" evidence="2">
    <location>
        <begin position="43"/>
        <end position="260"/>
    </location>
</feature>
<evidence type="ECO:0000313" key="4">
    <source>
        <dbReference type="EMBL" id="QHA02092.1"/>
    </source>
</evidence>
<dbReference type="CDD" id="cd22954">
    <property type="entry name" value="PLL_lectin"/>
    <property type="match status" value="1"/>
</dbReference>
<dbReference type="InterPro" id="IPR039514">
    <property type="entry name" value="6GAL-like"/>
</dbReference>
<keyword evidence="5" id="KW-1185">Reference proteome</keyword>
<evidence type="ECO:0000256" key="1">
    <source>
        <dbReference type="SAM" id="SignalP"/>
    </source>
</evidence>
<feature type="chain" id="PRO_5026034451" evidence="1">
    <location>
        <begin position="33"/>
        <end position="823"/>
    </location>
</feature>
<proteinExistence type="predicted"/>